<evidence type="ECO:0000313" key="1">
    <source>
        <dbReference type="EMBL" id="EMR04378.1"/>
    </source>
</evidence>
<dbReference type="Proteomes" id="UP000011910">
    <property type="component" value="Unassembled WGS sequence"/>
</dbReference>
<accession>M7N6Z6</accession>
<dbReference type="OrthoDB" id="284399at2"/>
<dbReference type="Pfam" id="PF14019">
    <property type="entry name" value="DUF4235"/>
    <property type="match status" value="1"/>
</dbReference>
<dbReference type="eggNOG" id="ENOG50339QH">
    <property type="taxonomic scope" value="Bacteria"/>
</dbReference>
<comment type="caution">
    <text evidence="1">The sequence shown here is derived from an EMBL/GenBank/DDBJ whole genome shotgun (WGS) entry which is preliminary data.</text>
</comment>
<keyword evidence="2" id="KW-1185">Reference proteome</keyword>
<name>M7N6Z6_9BACT</name>
<gene>
    <name evidence="1" type="ORF">ADICEAN_00412</name>
</gene>
<dbReference type="InterPro" id="IPR025329">
    <property type="entry name" value="DUF4235"/>
</dbReference>
<reference evidence="1 2" key="1">
    <citation type="journal article" date="2013" name="Genome Announc.">
        <title>Draft Genome Sequence of Cesiribacter andamanensis Strain AMV16T, Isolated from a Soil Sample from a Mud Volcano in the Andaman Islands, India.</title>
        <authorList>
            <person name="Shivaji S."/>
            <person name="Ara S."/>
            <person name="Begum Z."/>
            <person name="Srinivas T.N."/>
            <person name="Singh A."/>
            <person name="Kumar Pinnaka A."/>
        </authorList>
    </citation>
    <scope>NUCLEOTIDE SEQUENCE [LARGE SCALE GENOMIC DNA]</scope>
    <source>
        <strain evidence="1 2">AMV16</strain>
    </source>
</reference>
<dbReference type="AlphaFoldDB" id="M7N6Z6"/>
<dbReference type="RefSeq" id="WP_009193819.1">
    <property type="nucleotide sequence ID" value="NZ_AODQ01000006.1"/>
</dbReference>
<sequence length="94" mass="10287">MSTLGISKDTQYKALDKLTTIGVAVGTRSLLKKGWETLYHDAPPENPNDPGVIWREAFMWGAAVGLGVGLSKVMMKIVLDKSWHKYVGAKPADE</sequence>
<proteinExistence type="predicted"/>
<dbReference type="EMBL" id="AODQ01000006">
    <property type="protein sequence ID" value="EMR04378.1"/>
    <property type="molecule type" value="Genomic_DNA"/>
</dbReference>
<evidence type="ECO:0008006" key="3">
    <source>
        <dbReference type="Google" id="ProtNLM"/>
    </source>
</evidence>
<protein>
    <recommendedName>
        <fullName evidence="3">DUF4235 domain-containing protein</fullName>
    </recommendedName>
</protein>
<evidence type="ECO:0000313" key="2">
    <source>
        <dbReference type="Proteomes" id="UP000011910"/>
    </source>
</evidence>
<organism evidence="1 2">
    <name type="scientific">Cesiribacter andamanensis AMV16</name>
    <dbReference type="NCBI Taxonomy" id="1279009"/>
    <lineage>
        <taxon>Bacteria</taxon>
        <taxon>Pseudomonadati</taxon>
        <taxon>Bacteroidota</taxon>
        <taxon>Cytophagia</taxon>
        <taxon>Cytophagales</taxon>
        <taxon>Cesiribacteraceae</taxon>
        <taxon>Cesiribacter</taxon>
    </lineage>
</organism>